<accession>A0A8J2PZ27</accession>
<evidence type="ECO:0000313" key="1">
    <source>
        <dbReference type="EMBL" id="CAG9533311.1"/>
    </source>
</evidence>
<gene>
    <name evidence="1" type="ORF">CJOHNSTONI_LOCUS3548</name>
</gene>
<keyword evidence="2" id="KW-1185">Reference proteome</keyword>
<dbReference type="Proteomes" id="UP000746747">
    <property type="component" value="Unassembled WGS sequence"/>
</dbReference>
<sequence>MGLCCSADGQQQMEQFDYLQHHQLHHHNERKQLIDHNLLPNSQYGIRMGVAMMMEQATALAKAPPGVEVLTLESEIRKAKAEGRTVTITNGCVYFDYQLVGRISSDTNFHA</sequence>
<proteinExistence type="predicted"/>
<organism evidence="1 2">
    <name type="scientific">Cercopithifilaria johnstoni</name>
    <dbReference type="NCBI Taxonomy" id="2874296"/>
    <lineage>
        <taxon>Eukaryota</taxon>
        <taxon>Metazoa</taxon>
        <taxon>Ecdysozoa</taxon>
        <taxon>Nematoda</taxon>
        <taxon>Chromadorea</taxon>
        <taxon>Rhabditida</taxon>
        <taxon>Spirurina</taxon>
        <taxon>Spiruromorpha</taxon>
        <taxon>Filarioidea</taxon>
        <taxon>Onchocercidae</taxon>
        <taxon>Cercopithifilaria</taxon>
    </lineage>
</organism>
<protein>
    <submittedName>
        <fullName evidence="1">Uncharacterized protein</fullName>
    </submittedName>
</protein>
<dbReference type="EMBL" id="CAKAEH010001238">
    <property type="protein sequence ID" value="CAG9533311.1"/>
    <property type="molecule type" value="Genomic_DNA"/>
</dbReference>
<evidence type="ECO:0000313" key="2">
    <source>
        <dbReference type="Proteomes" id="UP000746747"/>
    </source>
</evidence>
<dbReference type="OrthoDB" id="5837977at2759"/>
<dbReference type="AlphaFoldDB" id="A0A8J2PZ27"/>
<comment type="caution">
    <text evidence="1">The sequence shown here is derived from an EMBL/GenBank/DDBJ whole genome shotgun (WGS) entry which is preliminary data.</text>
</comment>
<reference evidence="1" key="1">
    <citation type="submission" date="2021-09" db="EMBL/GenBank/DDBJ databases">
        <authorList>
            <consortium name="Pathogen Informatics"/>
        </authorList>
    </citation>
    <scope>NUCLEOTIDE SEQUENCE</scope>
</reference>
<name>A0A8J2PZ27_9BILA</name>